<dbReference type="InterPro" id="IPR051922">
    <property type="entry name" value="Bact_Sporulation_Assoc"/>
</dbReference>
<organism evidence="2 3">
    <name type="scientific">Guptibacillus hwajinpoensis</name>
    <dbReference type="NCBI Taxonomy" id="208199"/>
    <lineage>
        <taxon>Bacteria</taxon>
        <taxon>Bacillati</taxon>
        <taxon>Bacillota</taxon>
        <taxon>Bacilli</taxon>
        <taxon>Bacillales</taxon>
        <taxon>Guptibacillaceae</taxon>
        <taxon>Guptibacillus</taxon>
    </lineage>
</organism>
<dbReference type="Proteomes" id="UP000310541">
    <property type="component" value="Unassembled WGS sequence"/>
</dbReference>
<dbReference type="Pfam" id="PF04122">
    <property type="entry name" value="CW_binding_2"/>
    <property type="match status" value="3"/>
</dbReference>
<comment type="caution">
    <text evidence="2">The sequence shown here is derived from an EMBL/GenBank/DDBJ whole genome shotgun (WGS) entry which is preliminary data.</text>
</comment>
<dbReference type="AlphaFoldDB" id="A0A4U1MJR8"/>
<reference evidence="2 3" key="1">
    <citation type="submission" date="2019-04" db="EMBL/GenBank/DDBJ databases">
        <title>Genome sequence of Bacillus hwajinpoensis strain Y2.</title>
        <authorList>
            <person name="Fair J.L."/>
            <person name="Maclea K.S."/>
        </authorList>
    </citation>
    <scope>NUCLEOTIDE SEQUENCE [LARGE SCALE GENOMIC DNA]</scope>
    <source>
        <strain evidence="2 3">Y2</strain>
    </source>
</reference>
<dbReference type="RefSeq" id="WP_136946796.1">
    <property type="nucleotide sequence ID" value="NZ_SWFM01000002.1"/>
</dbReference>
<accession>A0A4U1MJR8</accession>
<evidence type="ECO:0008006" key="4">
    <source>
        <dbReference type="Google" id="ProtNLM"/>
    </source>
</evidence>
<dbReference type="PANTHER" id="PTHR30032:SF8">
    <property type="entry name" value="GERMINATION-SPECIFIC N-ACETYLMURAMOYL-L-ALANINE AMIDASE"/>
    <property type="match status" value="1"/>
</dbReference>
<feature type="signal peptide" evidence="1">
    <location>
        <begin position="1"/>
        <end position="24"/>
    </location>
</feature>
<evidence type="ECO:0000256" key="1">
    <source>
        <dbReference type="SAM" id="SignalP"/>
    </source>
</evidence>
<name>A0A4U1MJR8_9BACL</name>
<dbReference type="SUPFAM" id="SSF89260">
    <property type="entry name" value="Collagen-binding domain"/>
    <property type="match status" value="1"/>
</dbReference>
<evidence type="ECO:0000313" key="3">
    <source>
        <dbReference type="Proteomes" id="UP000310541"/>
    </source>
</evidence>
<dbReference type="InterPro" id="IPR007253">
    <property type="entry name" value="Cell_wall-bd_2"/>
</dbReference>
<dbReference type="OrthoDB" id="2788296at2"/>
<dbReference type="Gene3D" id="3.40.50.12090">
    <property type="match status" value="2"/>
</dbReference>
<keyword evidence="1" id="KW-0732">Signal</keyword>
<dbReference type="Gene3D" id="2.60.120.380">
    <property type="match status" value="1"/>
</dbReference>
<gene>
    <name evidence="2" type="ORF">FBF83_08875</name>
</gene>
<feature type="chain" id="PRO_5020870155" description="Cell wall-binding repeat-containing protein" evidence="1">
    <location>
        <begin position="25"/>
        <end position="461"/>
    </location>
</feature>
<proteinExistence type="predicted"/>
<sequence length="461" mass="49745">MKKAMGIVTSVLLAGSLLGNTASAATETNAQENMNAEAPAELQGFIGEEEPNNAFNDANQTGIDYIAAGTLTDNDQDVYKLEVKEGHRFDFVAATDEYEPTLQLQVDVYNSSFEKITPDSEENITKYKGSFDHLEAGTYYFVVSDLLNEDNGEPYYFATFGEGMFFYERHFGFNRYDTAVEIAKETFRKNEAPHVVLATGTDFPDALAGAPLAYAKDAPILLTKTNEIPDDVLDAFNYFGVEEVTIIGGTSAVSERVETTLEKDLSISVTRIAGDDRYETAANIAAELGNTGSNTAYVTYGGNYPDALSVASIAAMEGSPILLTRSNDIPEETSNALKNYDNSYAIGGPAVISNNVVSDLPNGNRIAGDNRYETSVNVAKELGVRLQSVNLATGQGFADALAGSVHAAYNEEPVILTRPDRLSTPAKQLLEDNGTNTFTIFGGPNAVDTQVEDEIISLFVK</sequence>
<protein>
    <recommendedName>
        <fullName evidence="4">Cell wall-binding repeat-containing protein</fullName>
    </recommendedName>
</protein>
<dbReference type="PANTHER" id="PTHR30032">
    <property type="entry name" value="N-ACETYLMURAMOYL-L-ALANINE AMIDASE-RELATED"/>
    <property type="match status" value="1"/>
</dbReference>
<evidence type="ECO:0000313" key="2">
    <source>
        <dbReference type="EMBL" id="TKD70722.1"/>
    </source>
</evidence>
<dbReference type="EMBL" id="SWFM01000002">
    <property type="protein sequence ID" value="TKD70722.1"/>
    <property type="molecule type" value="Genomic_DNA"/>
</dbReference>